<dbReference type="RefSeq" id="WP_013597390.1">
    <property type="nucleotide sequence ID" value="NC_015144.1"/>
</dbReference>
<dbReference type="eggNOG" id="ENOG50336AX">
    <property type="taxonomic scope" value="Bacteria"/>
</dbReference>
<protein>
    <submittedName>
        <fullName evidence="2">YqaJ recombinase family protein</fullName>
    </submittedName>
</protein>
<evidence type="ECO:0000259" key="1">
    <source>
        <dbReference type="Pfam" id="PF09588"/>
    </source>
</evidence>
<dbReference type="OrthoDB" id="1245848at2"/>
<sequence>MNTALQLQPVEMNVIQSLDLGALNNLQVDKSHEEWLLERKGRFTASEIHRLCTTPSKPNELPKGAETYVIEKIAEELTEGLPEVYINASMQWGKDHELEAIQKFSEARKLKVQYIGDDQKFIKYGRHCGCTPDGLGVGYGVETKCPNSSTHVIYKSIKNGEDLKKIKPEYYWQIQSSMFFAKKKFWYFISYDPRFINPKHHLHIVKIERNELDIEFLKIRLQLAIEMKQQLIKQFK</sequence>
<name>F0NXU1_WEEVC</name>
<reference evidence="3" key="2">
    <citation type="journal article" date="2011" name="Stand. Genomic Sci.">
        <title>Complete genome sequence of Weeksella virosa type strain (9751T).</title>
        <authorList>
            <person name="Lang E."/>
            <person name="Teshima H."/>
            <person name="Lucas S."/>
            <person name="Lapidus A."/>
            <person name="Hammon N."/>
            <person name="Deshpande S."/>
            <person name="Nolan M."/>
            <person name="Cheng J."/>
            <person name="Pitluck S."/>
            <person name="Liolios K."/>
            <person name="Pagani I."/>
            <person name="Mikhailova N."/>
            <person name="Ivanova N."/>
            <person name="Mavromatis K."/>
            <person name="Pati A."/>
            <person name="Tapia R."/>
            <person name="Han C."/>
            <person name="Goodwin L."/>
            <person name="Chen A."/>
            <person name="Palaniappan K."/>
            <person name="Land M."/>
            <person name="Hauser L."/>
            <person name="Chang Y."/>
            <person name="Jeffries C."/>
            <person name="Brambilla E."/>
            <person name="Kopitz M."/>
            <person name="Rohde M."/>
            <person name="Goker M."/>
            <person name="Tindall B."/>
            <person name="Detter J."/>
            <person name="Woyke T."/>
            <person name="Bristow J."/>
            <person name="Eisen J."/>
            <person name="Markowitz V."/>
            <person name="Hugenholtz P."/>
            <person name="Klenk H."/>
            <person name="Kyrpides N."/>
        </authorList>
    </citation>
    <scope>NUCLEOTIDE SEQUENCE [LARGE SCALE GENOMIC DNA]</scope>
    <source>
        <strain evidence="3">ATCC 43766 / DSM 16922 / JCM 21250 / NBRC 16016 / NCTC 11634 / CL345/78</strain>
    </source>
</reference>
<dbReference type="KEGG" id="wvi:Weevi_0276"/>
<feature type="domain" description="YqaJ viral recombinase" evidence="1">
    <location>
        <begin position="34"/>
        <end position="182"/>
    </location>
</feature>
<evidence type="ECO:0000313" key="3">
    <source>
        <dbReference type="Proteomes" id="UP000008641"/>
    </source>
</evidence>
<dbReference type="InterPro" id="IPR019080">
    <property type="entry name" value="YqaJ_viral_recombinase"/>
</dbReference>
<dbReference type="AlphaFoldDB" id="F0NXU1"/>
<organism evidence="2 3">
    <name type="scientific">Weeksella virosa (strain ATCC 43766 / DSM 16922 / JCM 21250 / CCUG 30538 / CDC 9751 / IAM 14551 / NBRC 16016 / NCTC 11634 / CL345/78)</name>
    <dbReference type="NCBI Taxonomy" id="865938"/>
    <lineage>
        <taxon>Bacteria</taxon>
        <taxon>Pseudomonadati</taxon>
        <taxon>Bacteroidota</taxon>
        <taxon>Flavobacteriia</taxon>
        <taxon>Flavobacteriales</taxon>
        <taxon>Weeksellaceae</taxon>
        <taxon>Weeksella</taxon>
    </lineage>
</organism>
<dbReference type="SUPFAM" id="SSF52980">
    <property type="entry name" value="Restriction endonuclease-like"/>
    <property type="match status" value="1"/>
</dbReference>
<reference evidence="2 3" key="1">
    <citation type="journal article" date="2011" name="Stand. Genomic Sci.">
        <title>Complete genome sequence of Weeksella virosa type strain (9751).</title>
        <authorList>
            <person name="Lang E."/>
            <person name="Teshima H."/>
            <person name="Lucas S."/>
            <person name="Lapidus A."/>
            <person name="Hammon N."/>
            <person name="Deshpande S."/>
            <person name="Nolan M."/>
            <person name="Cheng J.F."/>
            <person name="Pitluck S."/>
            <person name="Liolios K."/>
            <person name="Pagani I."/>
            <person name="Mikhailova N."/>
            <person name="Ivanova N."/>
            <person name="Mavromatis K."/>
            <person name="Pati A."/>
            <person name="Tapia R."/>
            <person name="Han C."/>
            <person name="Goodwin L."/>
            <person name="Chen A."/>
            <person name="Palaniappan K."/>
            <person name="Land M."/>
            <person name="Hauser L."/>
            <person name="Chang Y.J."/>
            <person name="Jeffries C.D."/>
            <person name="Brambilla E.M."/>
            <person name="Kopitz M."/>
            <person name="Rohde M."/>
            <person name="Goker M."/>
            <person name="Tindall B.J."/>
            <person name="Detter J.C."/>
            <person name="Woyke T."/>
            <person name="Bristow J."/>
            <person name="Eisen J.A."/>
            <person name="Markowitz V."/>
            <person name="Hugenholtz P."/>
            <person name="Klenk H.P."/>
            <person name="Kyrpides N.C."/>
        </authorList>
    </citation>
    <scope>NUCLEOTIDE SEQUENCE [LARGE SCALE GENOMIC DNA]</scope>
    <source>
        <strain evidence="3">ATCC 43766 / DSM 16922 / JCM 21250 / NBRC 16016 / NCTC 11634 / CL345/78</strain>
    </source>
</reference>
<dbReference type="PANTHER" id="PTHR46609">
    <property type="entry name" value="EXONUCLEASE, PHAGE-TYPE/RECB, C-TERMINAL DOMAIN-CONTAINING PROTEIN"/>
    <property type="match status" value="1"/>
</dbReference>
<dbReference type="STRING" id="865938.Weevi_0276"/>
<proteinExistence type="predicted"/>
<dbReference type="Proteomes" id="UP000008641">
    <property type="component" value="Chromosome"/>
</dbReference>
<gene>
    <name evidence="2" type="ordered locus">Weevi_0276</name>
</gene>
<dbReference type="CDD" id="cd22343">
    <property type="entry name" value="PDDEXK_lambda_exonuclease-like"/>
    <property type="match status" value="1"/>
</dbReference>
<keyword evidence="3" id="KW-1185">Reference proteome</keyword>
<dbReference type="InterPro" id="IPR011604">
    <property type="entry name" value="PDDEXK-like_dom_sf"/>
</dbReference>
<dbReference type="InterPro" id="IPR051703">
    <property type="entry name" value="NF-kappa-B_Signaling_Reg"/>
</dbReference>
<evidence type="ECO:0000313" key="2">
    <source>
        <dbReference type="EMBL" id="ADX66998.1"/>
    </source>
</evidence>
<dbReference type="InterPro" id="IPR011335">
    <property type="entry name" value="Restrct_endonuc-II-like"/>
</dbReference>
<accession>F0NXU1</accession>
<dbReference type="Pfam" id="PF09588">
    <property type="entry name" value="YqaJ"/>
    <property type="match status" value="1"/>
</dbReference>
<dbReference type="PANTHER" id="PTHR46609:SF8">
    <property type="entry name" value="YQAJ VIRAL RECOMBINASE DOMAIN-CONTAINING PROTEIN"/>
    <property type="match status" value="1"/>
</dbReference>
<dbReference type="HOGENOM" id="CLU_065649_2_1_10"/>
<dbReference type="Gene3D" id="3.90.320.10">
    <property type="match status" value="1"/>
</dbReference>
<dbReference type="EMBL" id="CP002455">
    <property type="protein sequence ID" value="ADX66998.1"/>
    <property type="molecule type" value="Genomic_DNA"/>
</dbReference>